<dbReference type="RefSeq" id="WP_120714444.1">
    <property type="nucleotide sequence ID" value="NZ_RBCJ01000008.1"/>
</dbReference>
<reference evidence="2 3" key="1">
    <citation type="submission" date="2018-10" db="EMBL/GenBank/DDBJ databases">
        <title>Ulvibacterium marinum gen. nov., sp. nov., a novel marine bacterium of the family Flavobacteriaceae, isolated from a culture of the green alga Ulva prolifera.</title>
        <authorList>
            <person name="Zhang Z."/>
        </authorList>
    </citation>
    <scope>NUCLEOTIDE SEQUENCE [LARGE SCALE GENOMIC DNA]</scope>
    <source>
        <strain evidence="2 3">CCMM003</strain>
    </source>
</reference>
<protein>
    <submittedName>
        <fullName evidence="2">Class A beta-lactamase-related serine hydrolase</fullName>
    </submittedName>
</protein>
<dbReference type="PROSITE" id="PS51257">
    <property type="entry name" value="PROKAR_LIPOPROTEIN"/>
    <property type="match status" value="1"/>
</dbReference>
<keyword evidence="2" id="KW-0378">Hydrolase</keyword>
<dbReference type="Gene3D" id="3.40.710.10">
    <property type="entry name" value="DD-peptidase/beta-lactamase superfamily"/>
    <property type="match status" value="1"/>
</dbReference>
<evidence type="ECO:0000259" key="1">
    <source>
        <dbReference type="Pfam" id="PF00144"/>
    </source>
</evidence>
<sequence length="481" mass="54611">MNPIKIDSTYILLSILLLTACKERKQTISAQNPDLEYRIDSIGAKFVDDGKVMGFSIAIVKKDSVLYNNSFGYVDSLQQIPATNNHYFLMASISKLVGSTIVMKLVEEGTLDLDDSLSFLLPDYPNQAQGEKIKLRHLISMTSGLKEYASTIDSVYVATGKSPTKDDYYEFFSGNELEFEPGSHYKYVNSGFVLMAMIVERATKKSFQSNIDRIINKPTGFDIQLISKRMKSPLMSRHFQLNDGKISRRKHWPWIKGDGGMTNTALQLARFPNQWMNGSIISQNSFKLMSSMTYLSSGYYSEYGFGVKNGDFEGEPMFGHSGGDATTYSMMFHFPRISTTIVTMVNTNRTPANARQMFSEVALIALEKKKPDYAKNEVIEGNLTDFVGGYLTPGDSADRTAYIVQDKESKGLYYTFDKNPKKGERMYNLGNGVFWIEKWPYDRLRFERDSAYNVVALKEFYGGYMSRIRPKVIGRNDEYIE</sequence>
<evidence type="ECO:0000313" key="2">
    <source>
        <dbReference type="EMBL" id="RKN75101.1"/>
    </source>
</evidence>
<dbReference type="InterPro" id="IPR012338">
    <property type="entry name" value="Beta-lactam/transpept-like"/>
</dbReference>
<comment type="caution">
    <text evidence="2">The sequence shown here is derived from an EMBL/GenBank/DDBJ whole genome shotgun (WGS) entry which is preliminary data.</text>
</comment>
<gene>
    <name evidence="2" type="ORF">D7Z94_25195</name>
</gene>
<feature type="domain" description="Beta-lactamase-related" evidence="1">
    <location>
        <begin position="44"/>
        <end position="364"/>
    </location>
</feature>
<organism evidence="2 3">
    <name type="scientific">Ulvibacterium marinum</name>
    <dbReference type="NCBI Taxonomy" id="2419782"/>
    <lineage>
        <taxon>Bacteria</taxon>
        <taxon>Pseudomonadati</taxon>
        <taxon>Bacteroidota</taxon>
        <taxon>Flavobacteriia</taxon>
        <taxon>Flavobacteriales</taxon>
        <taxon>Flavobacteriaceae</taxon>
        <taxon>Ulvibacterium</taxon>
    </lineage>
</organism>
<evidence type="ECO:0000313" key="3">
    <source>
        <dbReference type="Proteomes" id="UP000276603"/>
    </source>
</evidence>
<accession>A0A3B0BRP4</accession>
<dbReference type="SUPFAM" id="SSF56601">
    <property type="entry name" value="beta-lactamase/transpeptidase-like"/>
    <property type="match status" value="1"/>
</dbReference>
<dbReference type="InterPro" id="IPR050491">
    <property type="entry name" value="AmpC-like"/>
</dbReference>
<dbReference type="InterPro" id="IPR001466">
    <property type="entry name" value="Beta-lactam-related"/>
</dbReference>
<dbReference type="EMBL" id="RBCJ01000008">
    <property type="protein sequence ID" value="RKN75101.1"/>
    <property type="molecule type" value="Genomic_DNA"/>
</dbReference>
<proteinExistence type="predicted"/>
<keyword evidence="3" id="KW-1185">Reference proteome</keyword>
<dbReference type="Proteomes" id="UP000276603">
    <property type="component" value="Unassembled WGS sequence"/>
</dbReference>
<dbReference type="Pfam" id="PF00144">
    <property type="entry name" value="Beta-lactamase"/>
    <property type="match status" value="1"/>
</dbReference>
<name>A0A3B0BRP4_9FLAO</name>
<dbReference type="OrthoDB" id="9793489at2"/>
<dbReference type="PANTHER" id="PTHR46825">
    <property type="entry name" value="D-ALANYL-D-ALANINE-CARBOXYPEPTIDASE/ENDOPEPTIDASE AMPH"/>
    <property type="match status" value="1"/>
</dbReference>
<dbReference type="GO" id="GO:0016787">
    <property type="term" value="F:hydrolase activity"/>
    <property type="evidence" value="ECO:0007669"/>
    <property type="project" value="UniProtKB-KW"/>
</dbReference>
<dbReference type="PANTHER" id="PTHR46825:SF9">
    <property type="entry name" value="BETA-LACTAMASE-RELATED DOMAIN-CONTAINING PROTEIN"/>
    <property type="match status" value="1"/>
</dbReference>
<dbReference type="AlphaFoldDB" id="A0A3B0BRP4"/>